<dbReference type="AlphaFoldDB" id="O02099"/>
<dbReference type="KEGG" id="cel:CELE_C18E3.3"/>
<protein>
    <submittedName>
        <fullName evidence="2">ULP_PROTEASE domain-containing protein</fullName>
    </submittedName>
</protein>
<feature type="compositionally biased region" description="Basic residues" evidence="1">
    <location>
        <begin position="236"/>
        <end position="263"/>
    </location>
</feature>
<evidence type="ECO:0000313" key="3">
    <source>
        <dbReference type="Proteomes" id="UP000001940"/>
    </source>
</evidence>
<dbReference type="SMR" id="O02099"/>
<dbReference type="OrthoDB" id="5877678at2759"/>
<dbReference type="HOGENOM" id="CLU_309551_0_0_1"/>
<dbReference type="InParanoid" id="O02099"/>
<feature type="region of interest" description="Disordered" evidence="1">
    <location>
        <begin position="477"/>
        <end position="497"/>
    </location>
</feature>
<dbReference type="Bgee" id="WBGene00015972">
    <property type="expression patterns" value="Expressed in embryo and 3 other cell types or tissues"/>
</dbReference>
<dbReference type="Proteomes" id="UP000001940">
    <property type="component" value="Chromosome I"/>
</dbReference>
<dbReference type="UCSC" id="C18E3.3">
    <property type="organism name" value="c. elegans"/>
</dbReference>
<feature type="region of interest" description="Disordered" evidence="1">
    <location>
        <begin position="520"/>
        <end position="547"/>
    </location>
</feature>
<dbReference type="AGR" id="WB:WBGene00015972"/>
<dbReference type="PeptideAtlas" id="O02099"/>
<evidence type="ECO:0000313" key="2">
    <source>
        <dbReference type="EMBL" id="CCD65138.1"/>
    </source>
</evidence>
<keyword evidence="3" id="KW-1185">Reference proteome</keyword>
<dbReference type="RefSeq" id="NP_491327.1">
    <property type="nucleotide sequence ID" value="NM_058926.7"/>
</dbReference>
<dbReference type="PaxDb" id="6239-C18E3.3"/>
<proteinExistence type="predicted"/>
<dbReference type="FunCoup" id="O02099">
    <property type="interactions" value="375"/>
</dbReference>
<dbReference type="MINT" id="O02099"/>
<dbReference type="IntAct" id="O02099">
    <property type="interactions" value="1"/>
</dbReference>
<feature type="compositionally biased region" description="Polar residues" evidence="1">
    <location>
        <begin position="537"/>
        <end position="546"/>
    </location>
</feature>
<sequence length="893" mass="102425">MTSSEDNNPSTSESPKWPIGSFFDRLQNMSDNETWNIVYGVDSTSETETKGFSWRVKEEIKLIGLKITNSTKNKTFIAKGMVDYISDFLHKATRSLCQFDHRFFPSEWILPENCCAQHYYSREQPEGKHTMIVVIRLYQIQICLKRTKESKIGSGLPRKLEEDSNISEFHNAHRFYRSFLEAAVEYLYGYNIMWEIDGGGRLEDEINWYNQHNPSRTVGPNDMNGENEIPADKSSRMGKRSSKIPKIKKSKKSKHHKKKKRKSRSEDTSGNSSPTVIATDGSSPESEDLSVFQLLKKIGTTVNFQQIKQAMEVVQQGRKRLSENDPISEDDSKRLRTQKSAFCIRSTIPCDPRLESKTYLEMLENERIKEAARKRSKSVDDIEHVADTVTDSSIELEIERIQTFEEEPRPISIFNNPRLNSGDEDSTRNSPSSVISPPTSVFTMSPIHEAHSQVTYDSIAPLESPAIDSDDDFDFFPSLVETSSRPASSELKDTEECLDNSQSMEKYGYIDSENNYLEMEQEDTSNSEEDQLEIADSPSSTISSAHGSYDTDLIDIEDSSAHETILPDQEKEEDAEIISTTQNFSQVLHVAETTTPDHVEEVSLKATNNVPERAPFTMYSTKNQLEHLSTPEYPTARRISLQFKPLKISNQKPDIFKQYHLPTMKELEHLPKQLRYMSRSNKTDNRYWFDVGTVKNDFKRKLFGDYYRDWMRSGHFMRHKVNSVCSQLDANCPYFILKEETRDSPALMLQIEELRDKPIPLELLSKMVCIRMNARFFIDYFDQVSCLTPACWANIDLNKLGDFTSSDDEVADIGKSFLATLSDLPDMPTEVVMTIKKNSHILYKKIMSDLVRTMFILKLDSDGKPHFFYDGAFDIKPKVRRSPPSPSNSEISL</sequence>
<evidence type="ECO:0000256" key="1">
    <source>
        <dbReference type="SAM" id="MobiDB-lite"/>
    </source>
</evidence>
<feature type="compositionally biased region" description="Polar residues" evidence="1">
    <location>
        <begin position="268"/>
        <end position="284"/>
    </location>
</feature>
<organism evidence="2 3">
    <name type="scientific">Caenorhabditis elegans</name>
    <dbReference type="NCBI Taxonomy" id="6239"/>
    <lineage>
        <taxon>Eukaryota</taxon>
        <taxon>Metazoa</taxon>
        <taxon>Ecdysozoa</taxon>
        <taxon>Nematoda</taxon>
        <taxon>Chromadorea</taxon>
        <taxon>Rhabditida</taxon>
        <taxon>Rhabditina</taxon>
        <taxon>Rhabditomorpha</taxon>
        <taxon>Rhabditoidea</taxon>
        <taxon>Rhabditidae</taxon>
        <taxon>Peloderinae</taxon>
        <taxon>Caenorhabditis</taxon>
    </lineage>
</organism>
<gene>
    <name evidence="2 4" type="ORF">C18E3.3</name>
    <name evidence="2" type="ORF">CELE_C18E3.3</name>
</gene>
<dbReference type="OMA" id="ACWANID"/>
<dbReference type="CTD" id="172016"/>
<feature type="compositionally biased region" description="Acidic residues" evidence="1">
    <location>
        <begin position="520"/>
        <end position="533"/>
    </location>
</feature>
<feature type="compositionally biased region" description="Low complexity" evidence="1">
    <location>
        <begin position="430"/>
        <end position="441"/>
    </location>
</feature>
<evidence type="ECO:0000313" key="4">
    <source>
        <dbReference type="WormBase" id="C18E3.3"/>
    </source>
</evidence>
<dbReference type="PIR" id="T15183">
    <property type="entry name" value="T15183"/>
</dbReference>
<accession>O02099</accession>
<dbReference type="eggNOG" id="ENOG502TI8P">
    <property type="taxonomic scope" value="Eukaryota"/>
</dbReference>
<feature type="region of interest" description="Disordered" evidence="1">
    <location>
        <begin position="213"/>
        <end position="285"/>
    </location>
</feature>
<feature type="region of interest" description="Disordered" evidence="1">
    <location>
        <begin position="408"/>
        <end position="442"/>
    </location>
</feature>
<dbReference type="GeneID" id="172016"/>
<dbReference type="EMBL" id="BX284601">
    <property type="protein sequence ID" value="CCD65138.1"/>
    <property type="molecule type" value="Genomic_DNA"/>
</dbReference>
<reference evidence="2 3" key="1">
    <citation type="journal article" date="1998" name="Science">
        <title>Genome sequence of the nematode C. elegans: a platform for investigating biology.</title>
        <authorList>
            <consortium name="The C. elegans sequencing consortium"/>
            <person name="Sulson J.E."/>
            <person name="Waterston R."/>
        </authorList>
    </citation>
    <scope>NUCLEOTIDE SEQUENCE [LARGE SCALE GENOMIC DNA]</scope>
    <source>
        <strain evidence="2 3">Bristol N2</strain>
    </source>
</reference>
<dbReference type="WormBase" id="C18E3.3">
    <property type="protein sequence ID" value="CE08312"/>
    <property type="gene ID" value="WBGene00015972"/>
</dbReference>
<name>O02099_CAEEL</name>